<name>A0A7S3UG38_9CHLO</name>
<dbReference type="EMBL" id="HBIS01006395">
    <property type="protein sequence ID" value="CAE0611955.1"/>
    <property type="molecule type" value="Transcribed_RNA"/>
</dbReference>
<feature type="region of interest" description="Disordered" evidence="7">
    <location>
        <begin position="509"/>
        <end position="530"/>
    </location>
</feature>
<evidence type="ECO:0000256" key="4">
    <source>
        <dbReference type="ARBA" id="ARBA00047761"/>
    </source>
</evidence>
<dbReference type="AlphaFoldDB" id="A0A7S3UG38"/>
<dbReference type="CDD" id="cd17729">
    <property type="entry name" value="BRCT_CTDP1"/>
    <property type="match status" value="1"/>
</dbReference>
<keyword evidence="2 6" id="KW-0378">Hydrolase</keyword>
<feature type="region of interest" description="Disordered" evidence="7">
    <location>
        <begin position="478"/>
        <end position="497"/>
    </location>
</feature>
<organism evidence="10">
    <name type="scientific">Picocystis salinarum</name>
    <dbReference type="NCBI Taxonomy" id="88271"/>
    <lineage>
        <taxon>Eukaryota</taxon>
        <taxon>Viridiplantae</taxon>
        <taxon>Chlorophyta</taxon>
        <taxon>Picocystophyceae</taxon>
        <taxon>Picocystales</taxon>
        <taxon>Picocystaceae</taxon>
        <taxon>Picocystis</taxon>
    </lineage>
</organism>
<evidence type="ECO:0000256" key="1">
    <source>
        <dbReference type="ARBA" id="ARBA00004123"/>
    </source>
</evidence>
<feature type="region of interest" description="Disordered" evidence="7">
    <location>
        <begin position="93"/>
        <end position="115"/>
    </location>
</feature>
<feature type="domain" description="BRCT" evidence="8">
    <location>
        <begin position="380"/>
        <end position="473"/>
    </location>
</feature>
<comment type="function">
    <text evidence="6">This promotes the activity of RNA polymerase II.</text>
</comment>
<evidence type="ECO:0000256" key="3">
    <source>
        <dbReference type="ARBA" id="ARBA00023242"/>
    </source>
</evidence>
<comment type="catalytic activity">
    <reaction evidence="5 6">
        <text>O-phospho-L-threonyl-[protein] + H2O = L-threonyl-[protein] + phosphate</text>
        <dbReference type="Rhea" id="RHEA:47004"/>
        <dbReference type="Rhea" id="RHEA-COMP:11060"/>
        <dbReference type="Rhea" id="RHEA-COMP:11605"/>
        <dbReference type="ChEBI" id="CHEBI:15377"/>
        <dbReference type="ChEBI" id="CHEBI:30013"/>
        <dbReference type="ChEBI" id="CHEBI:43474"/>
        <dbReference type="ChEBI" id="CHEBI:61977"/>
        <dbReference type="EC" id="3.1.3.16"/>
    </reaction>
</comment>
<dbReference type="InterPro" id="IPR036420">
    <property type="entry name" value="BRCT_dom_sf"/>
</dbReference>
<dbReference type="SMART" id="SM00577">
    <property type="entry name" value="CPDc"/>
    <property type="match status" value="1"/>
</dbReference>
<dbReference type="GO" id="GO:0005634">
    <property type="term" value="C:nucleus"/>
    <property type="evidence" value="ECO:0007669"/>
    <property type="project" value="UniProtKB-SubCell"/>
</dbReference>
<feature type="compositionally biased region" description="Polar residues" evidence="7">
    <location>
        <begin position="36"/>
        <end position="47"/>
    </location>
</feature>
<feature type="domain" description="FCP1 homology" evidence="9">
    <location>
        <begin position="149"/>
        <end position="333"/>
    </location>
</feature>
<evidence type="ECO:0000259" key="9">
    <source>
        <dbReference type="PROSITE" id="PS50969"/>
    </source>
</evidence>
<dbReference type="PROSITE" id="PS50969">
    <property type="entry name" value="FCP1"/>
    <property type="match status" value="1"/>
</dbReference>
<dbReference type="InterPro" id="IPR001357">
    <property type="entry name" value="BRCT_dom"/>
</dbReference>
<gene>
    <name evidence="10" type="ORF">PSAL00342_LOCUS5790</name>
</gene>
<evidence type="ECO:0000256" key="7">
    <source>
        <dbReference type="SAM" id="MobiDB-lite"/>
    </source>
</evidence>
<keyword evidence="3 6" id="KW-0539">Nucleus</keyword>
<dbReference type="InterPro" id="IPR036412">
    <property type="entry name" value="HAD-like_sf"/>
</dbReference>
<dbReference type="InterPro" id="IPR004274">
    <property type="entry name" value="FCP1_dom"/>
</dbReference>
<dbReference type="Pfam" id="PF03031">
    <property type="entry name" value="NIF"/>
    <property type="match status" value="1"/>
</dbReference>
<accession>A0A7S3UG38</accession>
<dbReference type="SUPFAM" id="SSF52113">
    <property type="entry name" value="BRCT domain"/>
    <property type="match status" value="1"/>
</dbReference>
<feature type="compositionally biased region" description="Basic and acidic residues" evidence="7">
    <location>
        <begin position="93"/>
        <end position="104"/>
    </location>
</feature>
<sequence length="537" mass="61536">MDEWKDLDELHDLLEAALVEPNPPAAGEHGPRRASNRSNVAPSTARGNTGRDVGKRKRKQHLEESETEECCPPHPGIIHGVCIRCGRNVEQEEERDRWEREKKATRNAHREHKEELQTHEVKLSYIKEGFRVSRAEAERIRGLERNRMREAKKLYLILDLDHTLLNSSKYTEVDQQTKEKLEAYLSEQKKRQEETGNEAKVDLFDLKDIRIWTKIRPGAYEFLEKTSRVFELHVYTMGHKLYAAEMAKLLDPTRKLFNGHIISQQDSSSDAKKDLDIVLGEPSEVCIVDDSPNVWTKHQYNVLQVGRYHFFPSSTKQFGLDPGDCCLNYGKDEALEEDRGGQLAAVFRTLQATHVAIFGTGKENAEVGVQGDVREQLHLLRSEILRGVKIVFSRIWPESERNPPLHPIWKMAESAGAICCLSISEDITHVVAGGSGTQKVKWALKHKKHVVTPEWIERSLQMWTRLDEKEFDVKRPTYQQWKGNPLPPAPSARGDIDEIDLQHADPLKRYQPGQRQECAPAPLKSVQEEDEVIDIEI</sequence>
<dbReference type="CDD" id="cd07521">
    <property type="entry name" value="HAD_FCP1-like"/>
    <property type="match status" value="1"/>
</dbReference>
<dbReference type="Gene3D" id="3.40.50.10190">
    <property type="entry name" value="BRCT domain"/>
    <property type="match status" value="1"/>
</dbReference>
<dbReference type="PANTHER" id="PTHR23081:SF36">
    <property type="entry name" value="RNA POLYMERASE II SUBUNIT A C-TERMINAL DOMAIN PHOSPHATASE"/>
    <property type="match status" value="1"/>
</dbReference>
<evidence type="ECO:0000256" key="5">
    <source>
        <dbReference type="ARBA" id="ARBA00048336"/>
    </source>
</evidence>
<protein>
    <recommendedName>
        <fullName evidence="6">RNA polymerase II C-terminal domain phosphatase-like</fullName>
        <ecNumber evidence="6">3.1.3.16</ecNumber>
    </recommendedName>
</protein>
<reference evidence="10" key="1">
    <citation type="submission" date="2021-01" db="EMBL/GenBank/DDBJ databases">
        <authorList>
            <person name="Corre E."/>
            <person name="Pelletier E."/>
            <person name="Niang G."/>
            <person name="Scheremetjew M."/>
            <person name="Finn R."/>
            <person name="Kale V."/>
            <person name="Holt S."/>
            <person name="Cochrane G."/>
            <person name="Meng A."/>
            <person name="Brown T."/>
            <person name="Cohen L."/>
        </authorList>
    </citation>
    <scope>NUCLEOTIDE SEQUENCE</scope>
    <source>
        <strain evidence="10">CCMP1897</strain>
    </source>
</reference>
<dbReference type="Gene3D" id="3.40.50.1000">
    <property type="entry name" value="HAD superfamily/HAD-like"/>
    <property type="match status" value="1"/>
</dbReference>
<dbReference type="SUPFAM" id="SSF56784">
    <property type="entry name" value="HAD-like"/>
    <property type="match status" value="1"/>
</dbReference>
<dbReference type="SMART" id="SM00292">
    <property type="entry name" value="BRCT"/>
    <property type="match status" value="1"/>
</dbReference>
<evidence type="ECO:0000256" key="2">
    <source>
        <dbReference type="ARBA" id="ARBA00022801"/>
    </source>
</evidence>
<dbReference type="PROSITE" id="PS50172">
    <property type="entry name" value="BRCT"/>
    <property type="match status" value="1"/>
</dbReference>
<dbReference type="InterPro" id="IPR011947">
    <property type="entry name" value="FCP1_euk"/>
</dbReference>
<evidence type="ECO:0000313" key="10">
    <source>
        <dbReference type="EMBL" id="CAE0611955.1"/>
    </source>
</evidence>
<dbReference type="Pfam" id="PF00533">
    <property type="entry name" value="BRCT"/>
    <property type="match status" value="1"/>
</dbReference>
<comment type="catalytic activity">
    <reaction evidence="4 6">
        <text>O-phospho-L-seryl-[protein] + H2O = L-seryl-[protein] + phosphate</text>
        <dbReference type="Rhea" id="RHEA:20629"/>
        <dbReference type="Rhea" id="RHEA-COMP:9863"/>
        <dbReference type="Rhea" id="RHEA-COMP:11604"/>
        <dbReference type="ChEBI" id="CHEBI:15377"/>
        <dbReference type="ChEBI" id="CHEBI:29999"/>
        <dbReference type="ChEBI" id="CHEBI:43474"/>
        <dbReference type="ChEBI" id="CHEBI:83421"/>
        <dbReference type="EC" id="3.1.3.16"/>
    </reaction>
</comment>
<dbReference type="GO" id="GO:0008420">
    <property type="term" value="F:RNA polymerase II CTD heptapeptide repeat phosphatase activity"/>
    <property type="evidence" value="ECO:0007669"/>
    <property type="project" value="UniProtKB-UniRule"/>
</dbReference>
<comment type="subcellular location">
    <subcellularLocation>
        <location evidence="1 6">Nucleus</location>
    </subcellularLocation>
</comment>
<dbReference type="InterPro" id="IPR023214">
    <property type="entry name" value="HAD_sf"/>
</dbReference>
<evidence type="ECO:0000256" key="6">
    <source>
        <dbReference type="RuleBase" id="RU366066"/>
    </source>
</evidence>
<dbReference type="PANTHER" id="PTHR23081">
    <property type="entry name" value="RNA POLYMERASE II CTD PHOSPHATASE"/>
    <property type="match status" value="1"/>
</dbReference>
<dbReference type="EC" id="3.1.3.16" evidence="6"/>
<dbReference type="InterPro" id="IPR039189">
    <property type="entry name" value="Fcp1"/>
</dbReference>
<feature type="region of interest" description="Disordered" evidence="7">
    <location>
        <begin position="15"/>
        <end position="71"/>
    </location>
</feature>
<dbReference type="NCBIfam" id="TIGR02250">
    <property type="entry name" value="FCP1_euk"/>
    <property type="match status" value="1"/>
</dbReference>
<evidence type="ECO:0000259" key="8">
    <source>
        <dbReference type="PROSITE" id="PS50172"/>
    </source>
</evidence>
<proteinExistence type="predicted"/>